<name>A0A6G1CQT0_9ORYZ</name>
<proteinExistence type="predicted"/>
<keyword evidence="2" id="KW-1133">Transmembrane helix</keyword>
<gene>
    <name evidence="4" type="ORF">E2562_016256</name>
</gene>
<feature type="transmembrane region" description="Helical" evidence="2">
    <location>
        <begin position="38"/>
        <end position="59"/>
    </location>
</feature>
<dbReference type="Proteomes" id="UP000479710">
    <property type="component" value="Unassembled WGS sequence"/>
</dbReference>
<organism evidence="4 5">
    <name type="scientific">Oryza meyeriana var. granulata</name>
    <dbReference type="NCBI Taxonomy" id="110450"/>
    <lineage>
        <taxon>Eukaryota</taxon>
        <taxon>Viridiplantae</taxon>
        <taxon>Streptophyta</taxon>
        <taxon>Embryophyta</taxon>
        <taxon>Tracheophyta</taxon>
        <taxon>Spermatophyta</taxon>
        <taxon>Magnoliopsida</taxon>
        <taxon>Liliopsida</taxon>
        <taxon>Poales</taxon>
        <taxon>Poaceae</taxon>
        <taxon>BOP clade</taxon>
        <taxon>Oryzoideae</taxon>
        <taxon>Oryzeae</taxon>
        <taxon>Oryzinae</taxon>
        <taxon>Oryza</taxon>
        <taxon>Oryza meyeriana</taxon>
    </lineage>
</organism>
<comment type="caution">
    <text evidence="4">The sequence shown here is derived from an EMBL/GenBank/DDBJ whole genome shotgun (WGS) entry which is preliminary data.</text>
</comment>
<reference evidence="4 5" key="1">
    <citation type="submission" date="2019-11" db="EMBL/GenBank/DDBJ databases">
        <title>Whole genome sequence of Oryza granulata.</title>
        <authorList>
            <person name="Li W."/>
        </authorList>
    </citation>
    <scope>NUCLEOTIDE SEQUENCE [LARGE SCALE GENOMIC DNA]</scope>
    <source>
        <strain evidence="5">cv. Menghai</strain>
        <tissue evidence="4">Leaf</tissue>
    </source>
</reference>
<dbReference type="EMBL" id="SPHZ02000008">
    <property type="protein sequence ID" value="KAF0902421.1"/>
    <property type="molecule type" value="Genomic_DNA"/>
</dbReference>
<keyword evidence="2" id="KW-0812">Transmembrane</keyword>
<keyword evidence="2" id="KW-0472">Membrane</keyword>
<keyword evidence="5" id="KW-1185">Reference proteome</keyword>
<dbReference type="InterPro" id="IPR025315">
    <property type="entry name" value="DUF4220"/>
</dbReference>
<dbReference type="OrthoDB" id="666337at2759"/>
<feature type="transmembrane region" description="Helical" evidence="2">
    <location>
        <begin position="71"/>
        <end position="91"/>
    </location>
</feature>
<evidence type="ECO:0000313" key="4">
    <source>
        <dbReference type="EMBL" id="KAF0902421.1"/>
    </source>
</evidence>
<feature type="region of interest" description="Disordered" evidence="1">
    <location>
        <begin position="550"/>
        <end position="571"/>
    </location>
</feature>
<evidence type="ECO:0000256" key="2">
    <source>
        <dbReference type="SAM" id="Phobius"/>
    </source>
</evidence>
<feature type="domain" description="DUF4220" evidence="3">
    <location>
        <begin position="165"/>
        <end position="508"/>
    </location>
</feature>
<protein>
    <recommendedName>
        <fullName evidence="3">DUF4220 domain-containing protein</fullName>
    </recommendedName>
</protein>
<evidence type="ECO:0000259" key="3">
    <source>
        <dbReference type="Pfam" id="PF13968"/>
    </source>
</evidence>
<feature type="transmembrane region" description="Helical" evidence="2">
    <location>
        <begin position="437"/>
        <end position="456"/>
    </location>
</feature>
<sequence>MPLSHTNYSTLLSCDPTMVGFVQNMTAPYADKSNESSVVAISVIMFILAAVFFDLNLFSRVSRVSAVLNPTVRLFLAGSLNLFLPVMSYLFSEAKKDPAYDCGSGNNLGESGASESSNSDLSLLARVILTWMLLVELLRKKVEATLVTGAGMQGYSSIITHTASVVWMGNLVFTNLKASGKKALFGILWVLCAAKLVQRVAITETARRSLAHGKNARLISSYMAQLPKLRPVLHGGADASSLEQCEYAVMGEENMVVKAGPQGYELDLSLAATDAVVTVGKIWQSKDHPRMKRLCLSFALFKLLRRRFENLPPATKQETDECRDLILDGMCKDAQAAGDIPAEVALFQVLNDEVNFVTEYYHSVLPVVFASPYFIVVNYLCFPVVVFGLCVMTIVLCSNGVIIYAFQSLRDDNFAVSKGIISLTECLWKNVIRSPRVFFSIIDVSICYLLFIAVIYEEVSEFIVLLLSDWFMVSLLSTFCAKPRWRQSTTFRTAFRCVVWVRRNLRRYPSLITIKQLSVLRTCSLSAMTLPTATLPKRAKRSILERFRGAAQDDGGGSGGAAPPPLSNGRTALSMDKHRDRFYALAWACESGGVAEVILIWHIATTLLERKHSPQPEGRRSRRTAVRLSRYCAYLVAFRPELLPGDREGTKRVYKDMKEQLKAALGGTRWSYYFSSERTRHDKVQAIPDKLPREYPHADMTVIDMTPTPASLVDEAGKAGNNGGAAVWEMLADVWVELVVYVSPSSVEEHAKGHEEALVQGGELVTLLWVLATHTGIARPDDDDEVDQPAPAFV</sequence>
<dbReference type="InterPro" id="IPR007658">
    <property type="entry name" value="DUF594"/>
</dbReference>
<dbReference type="Pfam" id="PF04578">
    <property type="entry name" value="DUF594"/>
    <property type="match status" value="1"/>
</dbReference>
<dbReference type="AlphaFoldDB" id="A0A6G1CQT0"/>
<dbReference type="Pfam" id="PF13968">
    <property type="entry name" value="DUF4220"/>
    <property type="match status" value="1"/>
</dbReference>
<feature type="transmembrane region" description="Helical" evidence="2">
    <location>
        <begin position="386"/>
        <end position="406"/>
    </location>
</feature>
<evidence type="ECO:0000313" key="5">
    <source>
        <dbReference type="Proteomes" id="UP000479710"/>
    </source>
</evidence>
<accession>A0A6G1CQT0</accession>
<evidence type="ECO:0000256" key="1">
    <source>
        <dbReference type="SAM" id="MobiDB-lite"/>
    </source>
</evidence>
<dbReference type="PANTHER" id="PTHR31325">
    <property type="entry name" value="OS01G0798800 PROTEIN-RELATED"/>
    <property type="match status" value="1"/>
</dbReference>